<dbReference type="Proteomes" id="UP000265520">
    <property type="component" value="Unassembled WGS sequence"/>
</dbReference>
<reference evidence="1 2" key="1">
    <citation type="journal article" date="2018" name="Front. Plant Sci.">
        <title>Red Clover (Trifolium pratense) and Zigzag Clover (T. medium) - A Picture of Genomic Similarities and Differences.</title>
        <authorList>
            <person name="Dluhosova J."/>
            <person name="Istvanek J."/>
            <person name="Nedelnik J."/>
            <person name="Repkova J."/>
        </authorList>
    </citation>
    <scope>NUCLEOTIDE SEQUENCE [LARGE SCALE GENOMIC DNA]</scope>
    <source>
        <strain evidence="2">cv. 10/8</strain>
        <tissue evidence="1">Leaf</tissue>
    </source>
</reference>
<organism evidence="1 2">
    <name type="scientific">Trifolium medium</name>
    <dbReference type="NCBI Taxonomy" id="97028"/>
    <lineage>
        <taxon>Eukaryota</taxon>
        <taxon>Viridiplantae</taxon>
        <taxon>Streptophyta</taxon>
        <taxon>Embryophyta</taxon>
        <taxon>Tracheophyta</taxon>
        <taxon>Spermatophyta</taxon>
        <taxon>Magnoliopsida</taxon>
        <taxon>eudicotyledons</taxon>
        <taxon>Gunneridae</taxon>
        <taxon>Pentapetalae</taxon>
        <taxon>rosids</taxon>
        <taxon>fabids</taxon>
        <taxon>Fabales</taxon>
        <taxon>Fabaceae</taxon>
        <taxon>Papilionoideae</taxon>
        <taxon>50 kb inversion clade</taxon>
        <taxon>NPAAA clade</taxon>
        <taxon>Hologalegina</taxon>
        <taxon>IRL clade</taxon>
        <taxon>Trifolieae</taxon>
        <taxon>Trifolium</taxon>
    </lineage>
</organism>
<dbReference type="AlphaFoldDB" id="A0A392RVJ2"/>
<keyword evidence="1" id="KW-0378">Hydrolase</keyword>
<sequence>MEEQQQQPQQRKGPIPLDWDTLLDDTPAAELVVKPSAMASDQEPQSFVPGLEDLKDYELDEQIRRKKNTLNTAGRNLPDRGAKLRAVIRCYEEEVHRRK</sequence>
<dbReference type="GO" id="GO:0006508">
    <property type="term" value="P:proteolysis"/>
    <property type="evidence" value="ECO:0007669"/>
    <property type="project" value="UniProtKB-KW"/>
</dbReference>
<keyword evidence="1" id="KW-0645">Protease</keyword>
<evidence type="ECO:0000313" key="1">
    <source>
        <dbReference type="EMBL" id="MCI40648.1"/>
    </source>
</evidence>
<evidence type="ECO:0000313" key="2">
    <source>
        <dbReference type="Proteomes" id="UP000265520"/>
    </source>
</evidence>
<dbReference type="GO" id="GO:0008233">
    <property type="term" value="F:peptidase activity"/>
    <property type="evidence" value="ECO:0007669"/>
    <property type="project" value="UniProtKB-KW"/>
</dbReference>
<proteinExistence type="predicted"/>
<dbReference type="EMBL" id="LXQA010282276">
    <property type="protein sequence ID" value="MCI40648.1"/>
    <property type="molecule type" value="Genomic_DNA"/>
</dbReference>
<accession>A0A392RVJ2</accession>
<feature type="non-terminal residue" evidence="1">
    <location>
        <position position="99"/>
    </location>
</feature>
<comment type="caution">
    <text evidence="1">The sequence shown here is derived from an EMBL/GenBank/DDBJ whole genome shotgun (WGS) entry which is preliminary data.</text>
</comment>
<protein>
    <submittedName>
        <fullName evidence="1">Ubiquitin-like-specific protease 1D-like</fullName>
    </submittedName>
</protein>
<name>A0A392RVJ2_9FABA</name>
<keyword evidence="2" id="KW-1185">Reference proteome</keyword>